<comment type="caution">
    <text evidence="7">The sequence shown here is derived from an EMBL/GenBank/DDBJ whole genome shotgun (WGS) entry which is preliminary data.</text>
</comment>
<dbReference type="GO" id="GO:0005295">
    <property type="term" value="F:neutral L-amino acid:sodium symporter activity"/>
    <property type="evidence" value="ECO:0007669"/>
    <property type="project" value="TreeGrafter"/>
</dbReference>
<keyword evidence="8" id="KW-1185">Reference proteome</keyword>
<feature type="transmembrane region" description="Helical" evidence="6">
    <location>
        <begin position="237"/>
        <end position="257"/>
    </location>
</feature>
<feature type="transmembrane region" description="Helical" evidence="6">
    <location>
        <begin position="306"/>
        <end position="326"/>
    </location>
</feature>
<dbReference type="InterPro" id="IPR036458">
    <property type="entry name" value="Na:dicarbo_symporter_sf"/>
</dbReference>
<dbReference type="PANTHER" id="PTHR42865:SF8">
    <property type="entry name" value="SERINE_THREONINE TRANSPORTER SSTT"/>
    <property type="match status" value="1"/>
</dbReference>
<evidence type="ECO:0000256" key="4">
    <source>
        <dbReference type="ARBA" id="ARBA00022989"/>
    </source>
</evidence>
<dbReference type="AlphaFoldDB" id="A0A9X0YWB1"/>
<keyword evidence="5 6" id="KW-0472">Membrane</keyword>
<feature type="transmembrane region" description="Helical" evidence="6">
    <location>
        <begin position="277"/>
        <end position="299"/>
    </location>
</feature>
<dbReference type="EMBL" id="JAGGMB010000014">
    <property type="protein sequence ID" value="MBP2079206.1"/>
    <property type="molecule type" value="Genomic_DNA"/>
</dbReference>
<evidence type="ECO:0000256" key="3">
    <source>
        <dbReference type="ARBA" id="ARBA00022692"/>
    </source>
</evidence>
<dbReference type="SUPFAM" id="SSF118215">
    <property type="entry name" value="Proton glutamate symport protein"/>
    <property type="match status" value="1"/>
</dbReference>
<dbReference type="Pfam" id="PF00375">
    <property type="entry name" value="SDF"/>
    <property type="match status" value="1"/>
</dbReference>
<dbReference type="InterPro" id="IPR001991">
    <property type="entry name" value="Na-dicarboxylate_symporter"/>
</dbReference>
<evidence type="ECO:0000256" key="2">
    <source>
        <dbReference type="ARBA" id="ARBA00022448"/>
    </source>
</evidence>
<keyword evidence="3 6" id="KW-0812">Transmembrane</keyword>
<proteinExistence type="predicted"/>
<evidence type="ECO:0000313" key="7">
    <source>
        <dbReference type="EMBL" id="MBP2079206.1"/>
    </source>
</evidence>
<evidence type="ECO:0000313" key="8">
    <source>
        <dbReference type="Proteomes" id="UP001138793"/>
    </source>
</evidence>
<feature type="transmembrane region" description="Helical" evidence="6">
    <location>
        <begin position="130"/>
        <end position="149"/>
    </location>
</feature>
<dbReference type="Proteomes" id="UP001138793">
    <property type="component" value="Unassembled WGS sequence"/>
</dbReference>
<reference evidence="7" key="1">
    <citation type="submission" date="2021-03" db="EMBL/GenBank/DDBJ databases">
        <title>Genomic Encyclopedia of Type Strains, Phase IV (KMG-IV): sequencing the most valuable type-strain genomes for metagenomic binning, comparative biology and taxonomic classification.</title>
        <authorList>
            <person name="Goeker M."/>
        </authorList>
    </citation>
    <scope>NUCLEOTIDE SEQUENCE</scope>
    <source>
        <strain evidence="7">DSM 107338</strain>
    </source>
</reference>
<dbReference type="PRINTS" id="PR00173">
    <property type="entry name" value="EDTRNSPORT"/>
</dbReference>
<organism evidence="7 8">
    <name type="scientific">Oceanobacillus polygoni</name>
    <dbReference type="NCBI Taxonomy" id="1235259"/>
    <lineage>
        <taxon>Bacteria</taxon>
        <taxon>Bacillati</taxon>
        <taxon>Bacillota</taxon>
        <taxon>Bacilli</taxon>
        <taxon>Bacillales</taxon>
        <taxon>Bacillaceae</taxon>
        <taxon>Oceanobacillus</taxon>
    </lineage>
</organism>
<dbReference type="GO" id="GO:0005886">
    <property type="term" value="C:plasma membrane"/>
    <property type="evidence" value="ECO:0007669"/>
    <property type="project" value="TreeGrafter"/>
</dbReference>
<feature type="transmembrane region" description="Helical" evidence="6">
    <location>
        <begin position="35"/>
        <end position="57"/>
    </location>
</feature>
<dbReference type="OrthoDB" id="9768885at2"/>
<dbReference type="Gene3D" id="1.10.3860.10">
    <property type="entry name" value="Sodium:dicarboxylate symporter"/>
    <property type="match status" value="1"/>
</dbReference>
<dbReference type="PANTHER" id="PTHR42865">
    <property type="entry name" value="PROTON/GLUTAMATE-ASPARTATE SYMPORTER"/>
    <property type="match status" value="1"/>
</dbReference>
<keyword evidence="2" id="KW-0813">Transport</keyword>
<accession>A0A9X0YWB1</accession>
<gene>
    <name evidence="7" type="ORF">J2Z64_003503</name>
</gene>
<dbReference type="GO" id="GO:0032329">
    <property type="term" value="P:serine transport"/>
    <property type="evidence" value="ECO:0007669"/>
    <property type="project" value="TreeGrafter"/>
</dbReference>
<comment type="subcellular location">
    <subcellularLocation>
        <location evidence="1">Membrane</location>
        <topology evidence="1">Multi-pass membrane protein</topology>
    </subcellularLocation>
</comment>
<evidence type="ECO:0000256" key="6">
    <source>
        <dbReference type="SAM" id="Phobius"/>
    </source>
</evidence>
<sequence length="395" mass="41657">MKRIGLLARIIIAIILGIAIGSFANDWIIQSFATFNGLFGNFLSFIIPLIILGFITPGIGEMGGGAGKLLSVTAALAYASTIIAGIIAFFTAKSLYPTMLSGQSLQAFTDPTAGLSEAFFVIDMTPPMEVITALLLSFVIGIGIAAVRSNTLLKIANDFRDIVQLVIEKVIIPLLPFHIFGIFANMTHAGQVATILSVFAKVFMMIIALHILYLVVQYSVAGSLSKQNPFIMLRKMAPAYFTALGTQSSAATIPVTLERTKTLKVRESIADFTVPLLATIHLSGSTITLMSCSLAVLFLQGATVSFGSILPFLLMLGVTMVAAPGVPGGAVMAAIGLLEIMLGFSPTMVSLMIALYLAQDSFGTACNVTGDGAITIITDSISDKLNITEADKTKA</sequence>
<feature type="transmembrane region" description="Helical" evidence="6">
    <location>
        <begin position="332"/>
        <end position="357"/>
    </location>
</feature>
<feature type="transmembrane region" description="Helical" evidence="6">
    <location>
        <begin position="170"/>
        <end position="189"/>
    </location>
</feature>
<keyword evidence="4 6" id="KW-1133">Transmembrane helix</keyword>
<evidence type="ECO:0000256" key="5">
    <source>
        <dbReference type="ARBA" id="ARBA00023136"/>
    </source>
</evidence>
<dbReference type="RefSeq" id="WP_149474851.1">
    <property type="nucleotide sequence ID" value="NZ_JAGGMB010000014.1"/>
</dbReference>
<feature type="transmembrane region" description="Helical" evidence="6">
    <location>
        <begin position="7"/>
        <end position="29"/>
    </location>
</feature>
<feature type="transmembrane region" description="Helical" evidence="6">
    <location>
        <begin position="69"/>
        <end position="92"/>
    </location>
</feature>
<evidence type="ECO:0000256" key="1">
    <source>
        <dbReference type="ARBA" id="ARBA00004141"/>
    </source>
</evidence>
<name>A0A9X0YWB1_9BACI</name>
<protein>
    <submittedName>
        <fullName evidence="7">Na+/H+-dicarboxylate symporter</fullName>
    </submittedName>
</protein>
<feature type="transmembrane region" description="Helical" evidence="6">
    <location>
        <begin position="195"/>
        <end position="216"/>
    </location>
</feature>